<dbReference type="AlphaFoldDB" id="A0A7S9QA95"/>
<proteinExistence type="predicted"/>
<name>A0A7S9QA95_9PSED</name>
<dbReference type="EMBL" id="CP064946">
    <property type="protein sequence ID" value="QPH51440.1"/>
    <property type="molecule type" value="Genomic_DNA"/>
</dbReference>
<dbReference type="Proteomes" id="UP000594430">
    <property type="component" value="Chromosome"/>
</dbReference>
<reference evidence="1 2" key="1">
    <citation type="submission" date="2020-11" db="EMBL/GenBank/DDBJ databases">
        <title>Pseudomonas fulva producing VIM-24.</title>
        <authorList>
            <person name="Liu S."/>
        </authorList>
    </citation>
    <scope>NUCLEOTIDE SEQUENCE [LARGE SCALE GENOMIC DNA]</scope>
    <source>
        <strain evidence="1 2">ZDHY414</strain>
    </source>
</reference>
<evidence type="ECO:0000313" key="1">
    <source>
        <dbReference type="EMBL" id="QPH51440.1"/>
    </source>
</evidence>
<protein>
    <submittedName>
        <fullName evidence="1">Uncharacterized protein</fullName>
    </submittedName>
</protein>
<dbReference type="RefSeq" id="WP_181074702.1">
    <property type="nucleotide sequence ID" value="NZ_CP014025.1"/>
</dbReference>
<accession>A0A7S9QA95</accession>
<dbReference type="GeneID" id="93440608"/>
<sequence length="188" mass="20672">MTRATMLLLLWDALQQRQTTFGQVLDLSAACGLDGRRVLADHFASAQSHRHERTLIRNRVITGGECAGPVEAPAQSFTGVGVRGGVVELFEKRFPSAAVYPHENLRGTAPRQASHHTDHRPIAEGFFMLCIRQKVVGPVPILTATLKAGHRLILNMVNLQWGRIYAYRHPLSKLSHARYSCNVSGGAA</sequence>
<evidence type="ECO:0000313" key="2">
    <source>
        <dbReference type="Proteomes" id="UP000594430"/>
    </source>
</evidence>
<gene>
    <name evidence="1" type="ORF">IZU98_03310</name>
</gene>
<organism evidence="1 2">
    <name type="scientific">Pseudomonas fulva</name>
    <dbReference type="NCBI Taxonomy" id="47880"/>
    <lineage>
        <taxon>Bacteria</taxon>
        <taxon>Pseudomonadati</taxon>
        <taxon>Pseudomonadota</taxon>
        <taxon>Gammaproteobacteria</taxon>
        <taxon>Pseudomonadales</taxon>
        <taxon>Pseudomonadaceae</taxon>
        <taxon>Pseudomonas</taxon>
    </lineage>
</organism>